<name>A0A0F6SF16_9BACT</name>
<evidence type="ECO:0000259" key="3">
    <source>
        <dbReference type="PROSITE" id="PS50110"/>
    </source>
</evidence>
<dbReference type="SMART" id="SM00448">
    <property type="entry name" value="REC"/>
    <property type="match status" value="1"/>
</dbReference>
<evidence type="ECO:0000256" key="1">
    <source>
        <dbReference type="ARBA" id="ARBA00022553"/>
    </source>
</evidence>
<dbReference type="OrthoDB" id="5244590at2"/>
<protein>
    <recommendedName>
        <fullName evidence="3">Response regulatory domain-containing protein</fullName>
    </recommendedName>
</protein>
<dbReference type="AlphaFoldDB" id="A0A0F6SF16"/>
<dbReference type="InterPro" id="IPR011006">
    <property type="entry name" value="CheY-like_superfamily"/>
</dbReference>
<evidence type="ECO:0000313" key="5">
    <source>
        <dbReference type="Proteomes" id="UP000034883"/>
    </source>
</evidence>
<evidence type="ECO:0000256" key="2">
    <source>
        <dbReference type="PROSITE-ProRule" id="PRU00169"/>
    </source>
</evidence>
<dbReference type="GO" id="GO:0000160">
    <property type="term" value="P:phosphorelay signal transduction system"/>
    <property type="evidence" value="ECO:0007669"/>
    <property type="project" value="InterPro"/>
</dbReference>
<proteinExistence type="predicted"/>
<dbReference type="EMBL" id="CP011125">
    <property type="protein sequence ID" value="AKF06159.1"/>
    <property type="molecule type" value="Genomic_DNA"/>
</dbReference>
<dbReference type="Gene3D" id="3.40.50.2300">
    <property type="match status" value="1"/>
</dbReference>
<dbReference type="KEGG" id="samy:DB32_003308"/>
<reference evidence="4 5" key="1">
    <citation type="submission" date="2015-03" db="EMBL/GenBank/DDBJ databases">
        <title>Genome assembly of Sandaracinus amylolyticus DSM 53668.</title>
        <authorList>
            <person name="Sharma G."/>
            <person name="Subramanian S."/>
        </authorList>
    </citation>
    <scope>NUCLEOTIDE SEQUENCE [LARGE SCALE GENOMIC DNA]</scope>
    <source>
        <strain evidence="4 5">DSM 53668</strain>
    </source>
</reference>
<dbReference type="PROSITE" id="PS50110">
    <property type="entry name" value="RESPONSE_REGULATORY"/>
    <property type="match status" value="1"/>
</dbReference>
<dbReference type="STRING" id="927083.DB32_003308"/>
<evidence type="ECO:0000313" key="4">
    <source>
        <dbReference type="EMBL" id="AKF06159.1"/>
    </source>
</evidence>
<gene>
    <name evidence="4" type="ORF">DB32_003308</name>
</gene>
<dbReference type="InterPro" id="IPR050595">
    <property type="entry name" value="Bact_response_regulator"/>
</dbReference>
<feature type="modified residue" description="4-aspartylphosphate" evidence="2">
    <location>
        <position position="60"/>
    </location>
</feature>
<accession>A0A0F6SF16</accession>
<dbReference type="PANTHER" id="PTHR44591">
    <property type="entry name" value="STRESS RESPONSE REGULATOR PROTEIN 1"/>
    <property type="match status" value="1"/>
</dbReference>
<dbReference type="SUPFAM" id="SSF52172">
    <property type="entry name" value="CheY-like"/>
    <property type="match status" value="1"/>
</dbReference>
<keyword evidence="1 2" id="KW-0597">Phosphoprotein</keyword>
<dbReference type="InterPro" id="IPR001789">
    <property type="entry name" value="Sig_transdc_resp-reg_receiver"/>
</dbReference>
<keyword evidence="5" id="KW-1185">Reference proteome</keyword>
<dbReference type="Pfam" id="PF00072">
    <property type="entry name" value="Response_reg"/>
    <property type="match status" value="1"/>
</dbReference>
<dbReference type="PANTHER" id="PTHR44591:SF23">
    <property type="entry name" value="CHEY SUBFAMILY"/>
    <property type="match status" value="1"/>
</dbReference>
<feature type="domain" description="Response regulatory" evidence="3">
    <location>
        <begin position="11"/>
        <end position="127"/>
    </location>
</feature>
<sequence length="135" mass="14361">MFVGAIQTKRRVLVVGNDGADRGGWGEALHRAGIDTVLEGSLERALCMAAELRPRGVIVDLAMEGCDPLQLATALRAHPRTRDLAIVAITHAVTDDVLELARSRGCDAVLARSAKPHAIAAVIARLLDRPRARAA</sequence>
<dbReference type="Proteomes" id="UP000034883">
    <property type="component" value="Chromosome"/>
</dbReference>
<organism evidence="4 5">
    <name type="scientific">Sandaracinus amylolyticus</name>
    <dbReference type="NCBI Taxonomy" id="927083"/>
    <lineage>
        <taxon>Bacteria</taxon>
        <taxon>Pseudomonadati</taxon>
        <taxon>Myxococcota</taxon>
        <taxon>Polyangia</taxon>
        <taxon>Polyangiales</taxon>
        <taxon>Sandaracinaceae</taxon>
        <taxon>Sandaracinus</taxon>
    </lineage>
</organism>